<dbReference type="EMBL" id="QGKW02001940">
    <property type="protein sequence ID" value="KAF2558474.1"/>
    <property type="molecule type" value="Genomic_DNA"/>
</dbReference>
<accession>A0A8S9HM73</accession>
<protein>
    <submittedName>
        <fullName evidence="2">Uncharacterized protein</fullName>
    </submittedName>
</protein>
<sequence>MTSKVAPPCRSASRAGSSPRSGTSLQYACFISSYCARVHEVAPPGRSPSRAGSPPRSVLVALIFESRRRGVGSKRVCNPAAGRCSAFVSSGAGVVGRSGALLAQTTLSTPFLIPNASKYF</sequence>
<name>A0A8S9HM73_BRACR</name>
<organism evidence="2 3">
    <name type="scientific">Brassica cretica</name>
    <name type="common">Mustard</name>
    <dbReference type="NCBI Taxonomy" id="69181"/>
    <lineage>
        <taxon>Eukaryota</taxon>
        <taxon>Viridiplantae</taxon>
        <taxon>Streptophyta</taxon>
        <taxon>Embryophyta</taxon>
        <taxon>Tracheophyta</taxon>
        <taxon>Spermatophyta</taxon>
        <taxon>Magnoliopsida</taxon>
        <taxon>eudicotyledons</taxon>
        <taxon>Gunneridae</taxon>
        <taxon>Pentapetalae</taxon>
        <taxon>rosids</taxon>
        <taxon>malvids</taxon>
        <taxon>Brassicales</taxon>
        <taxon>Brassicaceae</taxon>
        <taxon>Brassiceae</taxon>
        <taxon>Brassica</taxon>
    </lineage>
</organism>
<evidence type="ECO:0000256" key="1">
    <source>
        <dbReference type="SAM" id="MobiDB-lite"/>
    </source>
</evidence>
<evidence type="ECO:0000313" key="3">
    <source>
        <dbReference type="Proteomes" id="UP000712281"/>
    </source>
</evidence>
<feature type="region of interest" description="Disordered" evidence="1">
    <location>
        <begin position="1"/>
        <end position="23"/>
    </location>
</feature>
<dbReference type="Proteomes" id="UP000712281">
    <property type="component" value="Unassembled WGS sequence"/>
</dbReference>
<comment type="caution">
    <text evidence="2">The sequence shown here is derived from an EMBL/GenBank/DDBJ whole genome shotgun (WGS) entry which is preliminary data.</text>
</comment>
<reference evidence="2" key="1">
    <citation type="submission" date="2019-12" db="EMBL/GenBank/DDBJ databases">
        <title>Genome sequencing and annotation of Brassica cretica.</title>
        <authorList>
            <person name="Studholme D.J."/>
            <person name="Sarris P.F."/>
        </authorList>
    </citation>
    <scope>NUCLEOTIDE SEQUENCE</scope>
    <source>
        <strain evidence="2">PFS-001/15</strain>
        <tissue evidence="2">Leaf</tissue>
    </source>
</reference>
<proteinExistence type="predicted"/>
<evidence type="ECO:0000313" key="2">
    <source>
        <dbReference type="EMBL" id="KAF2558474.1"/>
    </source>
</evidence>
<dbReference type="AlphaFoldDB" id="A0A8S9HM73"/>
<gene>
    <name evidence="2" type="ORF">F2Q68_00016941</name>
</gene>